<evidence type="ECO:0000313" key="2">
    <source>
        <dbReference type="EMBL" id="ARQ70508.1"/>
    </source>
</evidence>
<keyword evidence="3" id="KW-1185">Reference proteome</keyword>
<dbReference type="KEGG" id="smao:CAG99_18150"/>
<reference evidence="2 3" key="1">
    <citation type="submission" date="2017-05" db="EMBL/GenBank/DDBJ databases">
        <title>Complete genome sequence of Streptomyces sp. SCSIO 03032 revealed the diverse biosynthetic pathways for its bioactive secondary metabolites.</title>
        <authorList>
            <person name="Ma L."/>
            <person name="Zhu Y."/>
            <person name="Zhang W."/>
            <person name="Zhang G."/>
            <person name="Tian X."/>
            <person name="Zhang S."/>
            <person name="Zhang C."/>
        </authorList>
    </citation>
    <scope>NUCLEOTIDE SEQUENCE [LARGE SCALE GENOMIC DNA]</scope>
    <source>
        <strain evidence="2 3">SCSIO 03032</strain>
    </source>
</reference>
<feature type="transmembrane region" description="Helical" evidence="1">
    <location>
        <begin position="263"/>
        <end position="282"/>
    </location>
</feature>
<feature type="transmembrane region" description="Helical" evidence="1">
    <location>
        <begin position="452"/>
        <end position="471"/>
    </location>
</feature>
<dbReference type="RefSeq" id="WP_086160359.1">
    <property type="nucleotide sequence ID" value="NZ_CP021121.1"/>
</dbReference>
<dbReference type="OrthoDB" id="4214144at2"/>
<keyword evidence="1" id="KW-0472">Membrane</keyword>
<evidence type="ECO:0000313" key="3">
    <source>
        <dbReference type="Proteomes" id="UP000194218"/>
    </source>
</evidence>
<dbReference type="EMBL" id="CP021121">
    <property type="protein sequence ID" value="ARQ70508.1"/>
    <property type="molecule type" value="Genomic_DNA"/>
</dbReference>
<name>A0A1W7D0C9_9ACTN</name>
<feature type="transmembrane region" description="Helical" evidence="1">
    <location>
        <begin position="109"/>
        <end position="130"/>
    </location>
</feature>
<organism evidence="2 3">
    <name type="scientific">Streptomyces marincola</name>
    <dbReference type="NCBI Taxonomy" id="2878388"/>
    <lineage>
        <taxon>Bacteria</taxon>
        <taxon>Bacillati</taxon>
        <taxon>Actinomycetota</taxon>
        <taxon>Actinomycetes</taxon>
        <taxon>Kitasatosporales</taxon>
        <taxon>Streptomycetaceae</taxon>
        <taxon>Streptomyces</taxon>
    </lineage>
</organism>
<keyword evidence="1" id="KW-1133">Transmembrane helix</keyword>
<evidence type="ECO:0000256" key="1">
    <source>
        <dbReference type="SAM" id="Phobius"/>
    </source>
</evidence>
<feature type="transmembrane region" description="Helical" evidence="1">
    <location>
        <begin position="47"/>
        <end position="67"/>
    </location>
</feature>
<proteinExistence type="predicted"/>
<gene>
    <name evidence="2" type="ORF">CAG99_18150</name>
</gene>
<sequence length="485" mass="51763">MSAGTDPRRVDAAVRRLPALLRVAAAGPLAAFAGLLVWIAWGDPDQRFALLLGLLGLAGGALLVLAAHRLVAGRVHPADAARAVLDSPSGVVPSRALPAAVPPERGGRLWSGATTTVLACWALGFLFLAWGDPRPPAQVEEIRRAGGIVAEVPVIGQLSSEHDRAVVRGNRVPSSDTWTQTLQVELTDEAGEAHTAVIRTRSSFHRSLGDTVRVIYAPSAIHLGAWVGEDSRPLTKSWSSNFEGYQEDLPRILDGRTLSAYELWIWAGLTVVPLAFVVTPWFRVGRHGPVTRPGPGTRALRGTVRSGHVRSEDGRGVAFLPNGLAPGNLSPALEGRTGWLLWNAEKPREHLRSPGKKRGKKLPAVVTGRETGAVLVLDNGWAVHGDAWFPAPEDPAGVGVPGPEAPAVDKRRRVRLWAPRGLWPLTLSNGALVLYAVVLVCGGLLFTDVLSGWLRFATALVGAGSLGLAYVSHYPEQDDRFAAKE</sequence>
<keyword evidence="1" id="KW-0812">Transmembrane</keyword>
<dbReference type="Proteomes" id="UP000194218">
    <property type="component" value="Chromosome"/>
</dbReference>
<protein>
    <submittedName>
        <fullName evidence="2">Uncharacterized protein</fullName>
    </submittedName>
</protein>
<accession>A0A1W7D0C9</accession>
<feature type="transmembrane region" description="Helical" evidence="1">
    <location>
        <begin position="421"/>
        <end position="446"/>
    </location>
</feature>
<feature type="transmembrane region" description="Helical" evidence="1">
    <location>
        <begin position="20"/>
        <end position="41"/>
    </location>
</feature>
<dbReference type="AlphaFoldDB" id="A0A1W7D0C9"/>